<dbReference type="RefSeq" id="WP_058294348.1">
    <property type="nucleotide sequence ID" value="NZ_LN890328.1"/>
</dbReference>
<dbReference type="AlphaFoldDB" id="A0A2A7ME94"/>
<dbReference type="EMBL" id="PDCJ01000001">
    <property type="protein sequence ID" value="PEG30172.1"/>
    <property type="molecule type" value="Genomic_DNA"/>
</dbReference>
<dbReference type="Proteomes" id="UP000220840">
    <property type="component" value="Unassembled WGS sequence"/>
</dbReference>
<sequence length="296" mass="34027">MKRKFIKMIGLIIMYMPQAFSENKILKDEESYIKLSKNEIIEKIKRGKATVEEYKEVGINKITEEYLSDINNLLKEINLTSLSEIKKQCKSIITSLVRINEGNGTIFNYKMIGIEITASNLEIINNSIFLERKGSYVNFDTKLIKEIVLKANRRIYCSIAAINEGNGTKYDYLNLEISNANCENLYDFNMFLKNKNIQTPNKMKNEINRLMKALEKIFDGNGTLSNYKTIGINISRSKIKAVNSAINAVYERNKQYLNIEEIAEIVETISIVYFGDNEKNKKDITSHSKHEVPCLA</sequence>
<dbReference type="OrthoDB" id="1938824at2"/>
<comment type="caution">
    <text evidence="1">The sequence shown here is derived from an EMBL/GenBank/DDBJ whole genome shotgun (WGS) entry which is preliminary data.</text>
</comment>
<gene>
    <name evidence="1" type="ORF">CQ394_00115</name>
</gene>
<proteinExistence type="predicted"/>
<evidence type="ECO:0000313" key="1">
    <source>
        <dbReference type="EMBL" id="PEG30172.1"/>
    </source>
</evidence>
<evidence type="ECO:0000313" key="2">
    <source>
        <dbReference type="Proteomes" id="UP000220840"/>
    </source>
</evidence>
<organism evidence="1 2">
    <name type="scientific">Clostridium neonatale</name>
    <dbReference type="NCBI Taxonomy" id="137838"/>
    <lineage>
        <taxon>Bacteria</taxon>
        <taxon>Bacillati</taxon>
        <taxon>Bacillota</taxon>
        <taxon>Clostridia</taxon>
        <taxon>Eubacteriales</taxon>
        <taxon>Clostridiaceae</taxon>
        <taxon>Clostridium</taxon>
    </lineage>
</organism>
<dbReference type="STRING" id="137838.GCA_001458595_01458"/>
<reference evidence="1 2" key="1">
    <citation type="submission" date="2017-10" db="EMBL/GenBank/DDBJ databases">
        <title>Effective Description of Clostridium neonatale sp. nov. linked to necrotizing enterocolitis in neonates and a clarification of species assignable to the genus Clostridium (Prazmowski 1880) emend. Lawson and Rainey 2016.</title>
        <authorList>
            <person name="Bernard K."/>
            <person name="Burdz T."/>
            <person name="Wiebe D."/>
            <person name="Balcewich B."/>
            <person name="Alfa M."/>
            <person name="Bernier A.-M."/>
        </authorList>
    </citation>
    <scope>NUCLEOTIDE SEQUENCE [LARGE SCALE GENOMIC DNA]</scope>
    <source>
        <strain evidence="1 2">LCDC99A005</strain>
    </source>
</reference>
<keyword evidence="2" id="KW-1185">Reference proteome</keyword>
<name>A0A2A7ME94_9CLOT</name>
<accession>A0A2A7ME94</accession>
<protein>
    <submittedName>
        <fullName evidence="1">Uncharacterized protein</fullName>
    </submittedName>
</protein>